<accession>A0A8J1J833</accession>
<dbReference type="Gene3D" id="3.30.160.60">
    <property type="entry name" value="Classic Zinc Finger"/>
    <property type="match status" value="3"/>
</dbReference>
<dbReference type="InterPro" id="IPR036236">
    <property type="entry name" value="Znf_C2H2_sf"/>
</dbReference>
<feature type="domain" description="C2H2-type" evidence="9">
    <location>
        <begin position="282"/>
        <end position="311"/>
    </location>
</feature>
<dbReference type="AlphaFoldDB" id="A0A8J1J833"/>
<dbReference type="SMART" id="SM00355">
    <property type="entry name" value="ZnF_C2H2"/>
    <property type="match status" value="3"/>
</dbReference>
<keyword evidence="6" id="KW-0804">Transcription</keyword>
<evidence type="ECO:0000256" key="3">
    <source>
        <dbReference type="ARBA" id="ARBA00022771"/>
    </source>
</evidence>
<evidence type="ECO:0000256" key="6">
    <source>
        <dbReference type="ARBA" id="ARBA00023163"/>
    </source>
</evidence>
<dbReference type="Xenbase" id="XB-GENE-29087563">
    <property type="gene designation" value="LOC101734132"/>
</dbReference>
<gene>
    <name evidence="11 12" type="primary">LOC101734132</name>
</gene>
<dbReference type="OrthoDB" id="4748970at2759"/>
<organism evidence="10 11">
    <name type="scientific">Xenopus tropicalis</name>
    <name type="common">Western clawed frog</name>
    <name type="synonym">Silurana tropicalis</name>
    <dbReference type="NCBI Taxonomy" id="8364"/>
    <lineage>
        <taxon>Eukaryota</taxon>
        <taxon>Metazoa</taxon>
        <taxon>Chordata</taxon>
        <taxon>Craniata</taxon>
        <taxon>Vertebrata</taxon>
        <taxon>Euteleostomi</taxon>
        <taxon>Amphibia</taxon>
        <taxon>Batrachia</taxon>
        <taxon>Anura</taxon>
        <taxon>Pipoidea</taxon>
        <taxon>Pipidae</taxon>
        <taxon>Xenopodinae</taxon>
        <taxon>Xenopus</taxon>
        <taxon>Silurana</taxon>
    </lineage>
</organism>
<dbReference type="FunFam" id="3.30.160.60:FF:000032">
    <property type="entry name" value="Krueppel-like factor 4"/>
    <property type="match status" value="1"/>
</dbReference>
<dbReference type="AGR" id="Xenbase:XB-GENE-29087563"/>
<dbReference type="PROSITE" id="PS50157">
    <property type="entry name" value="ZINC_FINGER_C2H2_2"/>
    <property type="match status" value="3"/>
</dbReference>
<evidence type="ECO:0000313" key="12">
    <source>
        <dbReference type="Xenbase" id="XB-GENE-29087563"/>
    </source>
</evidence>
<evidence type="ECO:0000256" key="8">
    <source>
        <dbReference type="SAM" id="MobiDB-lite"/>
    </source>
</evidence>
<dbReference type="KEGG" id="xtr:101734132"/>
<feature type="domain" description="C2H2-type" evidence="9">
    <location>
        <begin position="252"/>
        <end position="281"/>
    </location>
</feature>
<dbReference type="PROSITE" id="PS00028">
    <property type="entry name" value="ZINC_FINGER_C2H2_1"/>
    <property type="match status" value="3"/>
</dbReference>
<dbReference type="PANTHER" id="PTHR23235">
    <property type="entry name" value="KRUEPPEL-LIKE TRANSCRIPTION FACTOR"/>
    <property type="match status" value="1"/>
</dbReference>
<evidence type="ECO:0000256" key="1">
    <source>
        <dbReference type="ARBA" id="ARBA00022723"/>
    </source>
</evidence>
<keyword evidence="3 7" id="KW-0863">Zinc-finger</keyword>
<evidence type="ECO:0000256" key="5">
    <source>
        <dbReference type="ARBA" id="ARBA00023015"/>
    </source>
</evidence>
<reference evidence="11" key="1">
    <citation type="submission" date="2025-08" db="UniProtKB">
        <authorList>
            <consortium name="RefSeq"/>
        </authorList>
    </citation>
    <scope>IDENTIFICATION</scope>
    <source>
        <strain evidence="11">Nigerian</strain>
        <tissue evidence="11">Liver and blood</tissue>
    </source>
</reference>
<proteinExistence type="predicted"/>
<feature type="region of interest" description="Disordered" evidence="8">
    <location>
        <begin position="223"/>
        <end position="250"/>
    </location>
</feature>
<name>A0A8J1J833_XENTR</name>
<feature type="domain" description="C2H2-type" evidence="9">
    <location>
        <begin position="312"/>
        <end position="339"/>
    </location>
</feature>
<evidence type="ECO:0000256" key="4">
    <source>
        <dbReference type="ARBA" id="ARBA00022833"/>
    </source>
</evidence>
<keyword evidence="4" id="KW-0862">Zinc</keyword>
<keyword evidence="1" id="KW-0479">Metal-binding</keyword>
<protein>
    <submittedName>
        <fullName evidence="11">Krueppel-like factor 1</fullName>
    </submittedName>
</protein>
<keyword evidence="5" id="KW-0805">Transcription regulation</keyword>
<evidence type="ECO:0000256" key="2">
    <source>
        <dbReference type="ARBA" id="ARBA00022737"/>
    </source>
</evidence>
<keyword evidence="10" id="KW-1185">Reference proteome</keyword>
<evidence type="ECO:0000256" key="7">
    <source>
        <dbReference type="PROSITE-ProRule" id="PRU00042"/>
    </source>
</evidence>
<evidence type="ECO:0000313" key="10">
    <source>
        <dbReference type="Proteomes" id="UP000008143"/>
    </source>
</evidence>
<dbReference type="SUPFAM" id="SSF57667">
    <property type="entry name" value="beta-beta-alpha zinc fingers"/>
    <property type="match status" value="2"/>
</dbReference>
<dbReference type="GO" id="GO:0008270">
    <property type="term" value="F:zinc ion binding"/>
    <property type="evidence" value="ECO:0007669"/>
    <property type="project" value="UniProtKB-KW"/>
</dbReference>
<evidence type="ECO:0000259" key="9">
    <source>
        <dbReference type="PROSITE" id="PS50157"/>
    </source>
</evidence>
<dbReference type="Proteomes" id="UP000008143">
    <property type="component" value="Chromosome 3"/>
</dbReference>
<dbReference type="GeneID" id="101734132"/>
<sequence>MGDNICASIYVPPTYRSAMALASFMDPRTIAQCDFLQLYKPEVGPEEPPKHAERHLFHCAPIPSLTPNMADEDANWDADFFLTNFTDWPAGGAREAPSVPSQLKSPLGSPQSATIADILAPFTEDEADLLSLVLSSGARQEGYPVPVSQSAEITGTNTAPGCDEIVNPTYHVQFLGYPNSPLPTLPKPTDTHFSANLVPILPRPLGLYSGFPQTLQSFPSTNPNMPSQQCAVPPAQQQKRKKCKSQKGSTAHPCTIPGCGKSYSKSSHLKAHLRSHTGEKPYVCDWIGCGWKFARSDELTRHFRKHTGLRPFQCRVCLRSFARSDHLALHMKRHSSLGT</sequence>
<keyword evidence="2" id="KW-0677">Repeat</keyword>
<dbReference type="Pfam" id="PF00096">
    <property type="entry name" value="zf-C2H2"/>
    <property type="match status" value="3"/>
</dbReference>
<dbReference type="PANTHER" id="PTHR23235:SF156">
    <property type="entry name" value="KRUPPEL-LIKE FACTOR 18"/>
    <property type="match status" value="1"/>
</dbReference>
<dbReference type="InterPro" id="IPR013087">
    <property type="entry name" value="Znf_C2H2_type"/>
</dbReference>
<evidence type="ECO:0000313" key="11">
    <source>
        <dbReference type="RefSeq" id="XP_031754022.1"/>
    </source>
</evidence>
<dbReference type="RefSeq" id="XP_031754022.1">
    <property type="nucleotide sequence ID" value="XM_031898162.1"/>
</dbReference>